<dbReference type="Pfam" id="PF20056">
    <property type="entry name" value="DUF6455"/>
    <property type="match status" value="1"/>
</dbReference>
<sequence length="103" mass="11313">MTSKENGKAARRPRTWPLTARVERQAALFGEMMERIGANPGAAARERFAGGFAAACRRCLLCRNATECRHWLDEGGAGHAPDFCPNAAFLDRVSRTQADVHRA</sequence>
<dbReference type="EMBL" id="CP045423">
    <property type="protein sequence ID" value="QFU16099.1"/>
    <property type="molecule type" value="Genomic_DNA"/>
</dbReference>
<dbReference type="AlphaFoldDB" id="A0A5P9JV94"/>
<dbReference type="KEGG" id="mico:GDR74_07625"/>
<proteinExistence type="predicted"/>
<evidence type="ECO:0000259" key="1">
    <source>
        <dbReference type="Pfam" id="PF20056"/>
    </source>
</evidence>
<evidence type="ECO:0000313" key="3">
    <source>
        <dbReference type="Proteomes" id="UP000325614"/>
    </source>
</evidence>
<protein>
    <recommendedName>
        <fullName evidence="1">DUF6455 domain-containing protein</fullName>
    </recommendedName>
</protein>
<dbReference type="InterPro" id="IPR045601">
    <property type="entry name" value="DUF6455"/>
</dbReference>
<gene>
    <name evidence="2" type="ORF">GDR74_07625</name>
</gene>
<accession>A0A5P9JV94</accession>
<feature type="domain" description="DUF6455" evidence="1">
    <location>
        <begin position="20"/>
        <end position="95"/>
    </location>
</feature>
<dbReference type="RefSeq" id="WP_152585744.1">
    <property type="nucleotide sequence ID" value="NZ_CP045423.1"/>
</dbReference>
<keyword evidence="3" id="KW-1185">Reference proteome</keyword>
<reference evidence="2 3" key="1">
    <citation type="submission" date="2019-10" db="EMBL/GenBank/DDBJ databases">
        <title>Isolation, Identification of Microvirga thermotolerans HR1, a novel thermophilic bacterium and Comparative Genomics of the genus Microvirga.</title>
        <authorList>
            <person name="Li J."/>
            <person name="Zhang W."/>
            <person name="Lin M."/>
            <person name="Wang J."/>
        </authorList>
    </citation>
    <scope>NUCLEOTIDE SEQUENCE [LARGE SCALE GENOMIC DNA]</scope>
    <source>
        <strain evidence="2 3">HR1</strain>
    </source>
</reference>
<name>A0A5P9JV94_9HYPH</name>
<dbReference type="Proteomes" id="UP000325614">
    <property type="component" value="Chromosome"/>
</dbReference>
<evidence type="ECO:0000313" key="2">
    <source>
        <dbReference type="EMBL" id="QFU16099.1"/>
    </source>
</evidence>
<organism evidence="2 3">
    <name type="scientific">Microvirga thermotolerans</name>
    <dbReference type="NCBI Taxonomy" id="2651334"/>
    <lineage>
        <taxon>Bacteria</taxon>
        <taxon>Pseudomonadati</taxon>
        <taxon>Pseudomonadota</taxon>
        <taxon>Alphaproteobacteria</taxon>
        <taxon>Hyphomicrobiales</taxon>
        <taxon>Methylobacteriaceae</taxon>
        <taxon>Microvirga</taxon>
    </lineage>
</organism>